<feature type="domain" description="F-box" evidence="1">
    <location>
        <begin position="8"/>
        <end position="47"/>
    </location>
</feature>
<dbReference type="InterPro" id="IPR032675">
    <property type="entry name" value="LRR_dom_sf"/>
</dbReference>
<dbReference type="SUPFAM" id="SSF52047">
    <property type="entry name" value="RNI-like"/>
    <property type="match status" value="1"/>
</dbReference>
<dbReference type="Pfam" id="PF12937">
    <property type="entry name" value="F-box-like"/>
    <property type="match status" value="1"/>
</dbReference>
<dbReference type="EMBL" id="KV448176">
    <property type="protein sequence ID" value="OAX41576.1"/>
    <property type="molecule type" value="Genomic_DNA"/>
</dbReference>
<organism evidence="2 3">
    <name type="scientific">Rhizopogon vinicolor AM-OR11-026</name>
    <dbReference type="NCBI Taxonomy" id="1314800"/>
    <lineage>
        <taxon>Eukaryota</taxon>
        <taxon>Fungi</taxon>
        <taxon>Dikarya</taxon>
        <taxon>Basidiomycota</taxon>
        <taxon>Agaricomycotina</taxon>
        <taxon>Agaricomycetes</taxon>
        <taxon>Agaricomycetidae</taxon>
        <taxon>Boletales</taxon>
        <taxon>Suillineae</taxon>
        <taxon>Rhizopogonaceae</taxon>
        <taxon>Rhizopogon</taxon>
    </lineage>
</organism>
<proteinExistence type="predicted"/>
<evidence type="ECO:0000313" key="3">
    <source>
        <dbReference type="Proteomes" id="UP000092154"/>
    </source>
</evidence>
<protein>
    <recommendedName>
        <fullName evidence="1">F-box domain-containing protein</fullName>
    </recommendedName>
</protein>
<dbReference type="InterPro" id="IPR036047">
    <property type="entry name" value="F-box-like_dom_sf"/>
</dbReference>
<accession>A0A1B7N9Q0</accession>
<reference evidence="2 3" key="1">
    <citation type="submission" date="2016-06" db="EMBL/GenBank/DDBJ databases">
        <title>Comparative genomics of the ectomycorrhizal sister species Rhizopogon vinicolor and Rhizopogon vesiculosus (Basidiomycota: Boletales) reveals a divergence of the mating type B locus.</title>
        <authorList>
            <consortium name="DOE Joint Genome Institute"/>
            <person name="Mujic A.B."/>
            <person name="Kuo A."/>
            <person name="Tritt A."/>
            <person name="Lipzen A."/>
            <person name="Chen C."/>
            <person name="Johnson J."/>
            <person name="Sharma A."/>
            <person name="Barry K."/>
            <person name="Grigoriev I.V."/>
            <person name="Spatafora J.W."/>
        </authorList>
    </citation>
    <scope>NUCLEOTIDE SEQUENCE [LARGE SCALE GENOMIC DNA]</scope>
    <source>
        <strain evidence="2 3">AM-OR11-026</strain>
    </source>
</reference>
<dbReference type="Proteomes" id="UP000092154">
    <property type="component" value="Unassembled WGS sequence"/>
</dbReference>
<dbReference type="Gene3D" id="3.80.10.10">
    <property type="entry name" value="Ribonuclease Inhibitor"/>
    <property type="match status" value="1"/>
</dbReference>
<dbReference type="OrthoDB" id="3543113at2759"/>
<sequence>MHRALLVSEVLQEIFSHLTKKKFLAALARTSKSFYDTAMDLLWAEIYNIDPLLGCVKRLHPMIYYGRPKYSSRSWSDGVEPLSKYEARQFLRHAARVRTLSIHGYHGTVPLLTPHYHFHLLSSLPIETCVFPRLLSLNWIVRHPDDKYLHLFLSPTLRHCHLLTIHCDLKSIARRCAALESLSIVHSEVPMAAHDISVLSDTVRSCNRLVKLCCPLLDSAALEYLSKLPTLVTMTINGFGTDNLLGRDNLNFAPFLNLAALYLSLSTLHFVTATNFTTFIQHSEFPSLREFKLQVLHDSYWAQAERIIGALSQHKACQILEHVEISFCDPEPLEYLGNPLPVIRQFLPFMQLRCLQLDVGPLYLDNDLLLEAMSSWPHIEYLHLEKSDYCEPAVTFRGLFAALRLCPHLHTLRILMDALFIDIDPKVESFQHPSLQNLHLSDSWIRDAEAVALIIFSMLPHVSEVTYSGYTGRNSLAWGEVNRRLRSFAQAV</sequence>
<gene>
    <name evidence="2" type="ORF">K503DRAFT_767511</name>
</gene>
<keyword evidence="3" id="KW-1185">Reference proteome</keyword>
<name>A0A1B7N9Q0_9AGAM</name>
<dbReference type="AlphaFoldDB" id="A0A1B7N9Q0"/>
<dbReference type="InterPro" id="IPR001810">
    <property type="entry name" value="F-box_dom"/>
</dbReference>
<dbReference type="InParanoid" id="A0A1B7N9Q0"/>
<dbReference type="SUPFAM" id="SSF81383">
    <property type="entry name" value="F-box domain"/>
    <property type="match status" value="1"/>
</dbReference>
<evidence type="ECO:0000313" key="2">
    <source>
        <dbReference type="EMBL" id="OAX41576.1"/>
    </source>
</evidence>
<evidence type="ECO:0000259" key="1">
    <source>
        <dbReference type="Pfam" id="PF12937"/>
    </source>
</evidence>